<dbReference type="EMBL" id="JABERL010000056">
    <property type="protein sequence ID" value="NNH78831.1"/>
    <property type="molecule type" value="Genomic_DNA"/>
</dbReference>
<evidence type="ECO:0000256" key="1">
    <source>
        <dbReference type="SAM" id="MobiDB-lite"/>
    </source>
</evidence>
<proteinExistence type="predicted"/>
<accession>A0A7Y2WBV6</accession>
<comment type="caution">
    <text evidence="3">The sequence shown here is derived from an EMBL/GenBank/DDBJ whole genome shotgun (WGS) entry which is preliminary data.</text>
</comment>
<feature type="transmembrane region" description="Helical" evidence="2">
    <location>
        <begin position="119"/>
        <end position="142"/>
    </location>
</feature>
<evidence type="ECO:0000256" key="2">
    <source>
        <dbReference type="SAM" id="Phobius"/>
    </source>
</evidence>
<dbReference type="AlphaFoldDB" id="A0A7Y2WBV6"/>
<sequence length="312" mass="35450">MNFSYTILAMVVIVIYLKDSLFSRFSKINFPLDGAKPILRESLNIGFSYLTFILVSCIVLSTLVVLTNKIKKAHTNNRVQSVVNAHALLVVLALIVIIVIYPCVVGIKELLADSRNDVFTFWLFAFTVLGVSFGFPVFFAFLSEWRNVIAKYDDSNDGELFVAAKLAHNPVQDVTPVTTPVLVPQVKQKASNNNGYKSKNFKNSRSTQPEVKKPLANKETKSNVVNVPPQVEAQSFQPDLNNQPDYLDFHNQIDDRDYHYDIANQPDLDMPDYLDFPDQLPVSSDDDFDYQHNLAMRSQQNYNDHTYADNRK</sequence>
<feature type="transmembrane region" description="Helical" evidence="2">
    <location>
        <begin position="45"/>
        <end position="66"/>
    </location>
</feature>
<gene>
    <name evidence="3" type="ORF">HLH17_14495</name>
</gene>
<protein>
    <submittedName>
        <fullName evidence="3">Uncharacterized protein</fullName>
    </submittedName>
</protein>
<feature type="region of interest" description="Disordered" evidence="1">
    <location>
        <begin position="188"/>
        <end position="230"/>
    </location>
</feature>
<organism evidence="3 4">
    <name type="scientific">Acinetobacter terrae</name>
    <dbReference type="NCBI Taxonomy" id="2731247"/>
    <lineage>
        <taxon>Bacteria</taxon>
        <taxon>Pseudomonadati</taxon>
        <taxon>Pseudomonadota</taxon>
        <taxon>Gammaproteobacteria</taxon>
        <taxon>Moraxellales</taxon>
        <taxon>Moraxellaceae</taxon>
        <taxon>Acinetobacter</taxon>
        <taxon>Acinetobacter Taxon 24</taxon>
    </lineage>
</organism>
<evidence type="ECO:0000313" key="3">
    <source>
        <dbReference type="EMBL" id="NNH78831.1"/>
    </source>
</evidence>
<keyword evidence="2" id="KW-1133">Transmembrane helix</keyword>
<reference evidence="3 4" key="1">
    <citation type="submission" date="2020-04" db="EMBL/GenBank/DDBJ databases">
        <title>Acinetobacter Taxon 24.</title>
        <authorList>
            <person name="Nemec A."/>
            <person name="Radolfova-Krizova L."/>
            <person name="Higgins P.G."/>
            <person name="Spanelova P."/>
        </authorList>
    </citation>
    <scope>NUCLEOTIDE SEQUENCE [LARGE SCALE GENOMIC DNA]</scope>
    <source>
        <strain evidence="3 4">ANC 5380</strain>
    </source>
</reference>
<feature type="compositionally biased region" description="Polar residues" evidence="1">
    <location>
        <begin position="189"/>
        <end position="209"/>
    </location>
</feature>
<dbReference type="RefSeq" id="WP_171541026.1">
    <property type="nucleotide sequence ID" value="NZ_JABERL010000056.1"/>
</dbReference>
<feature type="transmembrane region" description="Helical" evidence="2">
    <location>
        <begin position="87"/>
        <end position="107"/>
    </location>
</feature>
<keyword evidence="2" id="KW-0812">Transmembrane</keyword>
<evidence type="ECO:0000313" key="4">
    <source>
        <dbReference type="Proteomes" id="UP000569202"/>
    </source>
</evidence>
<keyword evidence="2" id="KW-0472">Membrane</keyword>
<name>A0A7Y2WBV6_9GAMM</name>
<dbReference type="Proteomes" id="UP000569202">
    <property type="component" value="Unassembled WGS sequence"/>
</dbReference>
<feature type="compositionally biased region" description="Basic and acidic residues" evidence="1">
    <location>
        <begin position="210"/>
        <end position="221"/>
    </location>
</feature>
<feature type="transmembrane region" description="Helical" evidence="2">
    <location>
        <begin position="7"/>
        <end position="25"/>
    </location>
</feature>